<dbReference type="InterPro" id="IPR036770">
    <property type="entry name" value="Ankyrin_rpt-contain_sf"/>
</dbReference>
<keyword evidence="2 3" id="KW-0040">ANK repeat</keyword>
<name>A0AAD9AMD6_9PEZI</name>
<dbReference type="PROSITE" id="PS50088">
    <property type="entry name" value="ANK_REPEAT"/>
    <property type="match status" value="2"/>
</dbReference>
<reference evidence="4" key="1">
    <citation type="submission" date="2023-01" db="EMBL/GenBank/DDBJ databases">
        <title>Colletotrichum chrysophilum M932 genome sequence.</title>
        <authorList>
            <person name="Baroncelli R."/>
        </authorList>
    </citation>
    <scope>NUCLEOTIDE SEQUENCE</scope>
    <source>
        <strain evidence="4">M932</strain>
    </source>
</reference>
<dbReference type="Pfam" id="PF12796">
    <property type="entry name" value="Ank_2"/>
    <property type="match status" value="1"/>
</dbReference>
<feature type="repeat" description="ANK" evidence="3">
    <location>
        <begin position="188"/>
        <end position="220"/>
    </location>
</feature>
<dbReference type="SMART" id="SM00248">
    <property type="entry name" value="ANK"/>
    <property type="match status" value="3"/>
</dbReference>
<comment type="caution">
    <text evidence="4">The sequence shown here is derived from an EMBL/GenBank/DDBJ whole genome shotgun (WGS) entry which is preliminary data.</text>
</comment>
<dbReference type="PROSITE" id="PS50297">
    <property type="entry name" value="ANK_REP_REGION"/>
    <property type="match status" value="2"/>
</dbReference>
<keyword evidence="1" id="KW-0677">Repeat</keyword>
<dbReference type="InterPro" id="IPR002110">
    <property type="entry name" value="Ankyrin_rpt"/>
</dbReference>
<proteinExistence type="predicted"/>
<evidence type="ECO:0000256" key="2">
    <source>
        <dbReference type="ARBA" id="ARBA00023043"/>
    </source>
</evidence>
<accession>A0AAD9AMD6</accession>
<evidence type="ECO:0000313" key="4">
    <source>
        <dbReference type="EMBL" id="KAK1850272.1"/>
    </source>
</evidence>
<gene>
    <name evidence="4" type="ORF">CCHR01_07076</name>
</gene>
<dbReference type="PANTHER" id="PTHR24134:SF9">
    <property type="entry name" value="ANKYRIN REPEAT AND SOCS BOX PROTEIN 8"/>
    <property type="match status" value="1"/>
</dbReference>
<protein>
    <submittedName>
        <fullName evidence="4">Ankyrin repeat and socs box protein 3</fullName>
    </submittedName>
</protein>
<dbReference type="AlphaFoldDB" id="A0AAD9AMD6"/>
<dbReference type="Gene3D" id="1.25.40.20">
    <property type="entry name" value="Ankyrin repeat-containing domain"/>
    <property type="match status" value="1"/>
</dbReference>
<organism evidence="4 5">
    <name type="scientific">Colletotrichum chrysophilum</name>
    <dbReference type="NCBI Taxonomy" id="1836956"/>
    <lineage>
        <taxon>Eukaryota</taxon>
        <taxon>Fungi</taxon>
        <taxon>Dikarya</taxon>
        <taxon>Ascomycota</taxon>
        <taxon>Pezizomycotina</taxon>
        <taxon>Sordariomycetes</taxon>
        <taxon>Hypocreomycetidae</taxon>
        <taxon>Glomerellales</taxon>
        <taxon>Glomerellaceae</taxon>
        <taxon>Colletotrichum</taxon>
        <taxon>Colletotrichum gloeosporioides species complex</taxon>
    </lineage>
</organism>
<dbReference type="EMBL" id="JAQOWY010000123">
    <property type="protein sequence ID" value="KAK1850272.1"/>
    <property type="molecule type" value="Genomic_DNA"/>
</dbReference>
<sequence length="368" mass="42169">MQQVRHESLAHRLPTSLTKNRQHLRTCFIDEHHYSRCCDHEMTSEQVAPRHVPDETPHTTTAERRPWFPPEIIDAIIDQIDNHVDLLSMARLGRQYTEYSLSAYYQRHFQSHGLPWISRLLWPAVHYDDPMKDEPSPEGEAHALRMMKRAAPFCKPDEMKYHPPPTASDLSYLYFHWKGRIGTGYFYGEYPILHLAAYSGLYDIVEHLVKNGADINATPLQYPSEEDVPLEHLTPLFMASHSGSLECTRLLLDHGARVDMSWAAALGSGNADLVQLMIDRNPALVHEDVEVHRLTMNPFSAAVDFHNGDPLPVIKILLLNGADTTYMNAFNRNVHEESGYIHRLQKYIEQFRAAREQEGNATPASLIF</sequence>
<feature type="repeat" description="ANK" evidence="3">
    <location>
        <begin position="231"/>
        <end position="263"/>
    </location>
</feature>
<dbReference type="PANTHER" id="PTHR24134">
    <property type="entry name" value="ANKYRIN REPEAT-CONTAINING PROTEIN DDB_G0279043"/>
    <property type="match status" value="1"/>
</dbReference>
<dbReference type="SUPFAM" id="SSF48403">
    <property type="entry name" value="Ankyrin repeat"/>
    <property type="match status" value="1"/>
</dbReference>
<evidence type="ECO:0000256" key="1">
    <source>
        <dbReference type="ARBA" id="ARBA00022737"/>
    </source>
</evidence>
<evidence type="ECO:0000313" key="5">
    <source>
        <dbReference type="Proteomes" id="UP001243330"/>
    </source>
</evidence>
<evidence type="ECO:0000256" key="3">
    <source>
        <dbReference type="PROSITE-ProRule" id="PRU00023"/>
    </source>
</evidence>
<dbReference type="Proteomes" id="UP001243330">
    <property type="component" value="Unassembled WGS sequence"/>
</dbReference>
<keyword evidence="5" id="KW-1185">Reference proteome</keyword>